<keyword evidence="1" id="KW-1133">Transmembrane helix</keyword>
<name>A0A1M4TZT8_9FLAO</name>
<dbReference type="AlphaFoldDB" id="A0A1M4TZT8"/>
<keyword evidence="1" id="KW-0812">Transmembrane</keyword>
<gene>
    <name evidence="2" type="ORF">SAMN03080594_101439</name>
</gene>
<proteinExistence type="predicted"/>
<dbReference type="InterPro" id="IPR046635">
    <property type="entry name" value="DUF6747"/>
</dbReference>
<sequence length="56" mass="6653">MKNVLLVREIYLEAFRNLGHAFVKTFFKAMSWFCFASFLIVLYAFIFRITTGFAFD</sequence>
<organism evidence="2 3">
    <name type="scientific">Arenibacter palladensis</name>
    <dbReference type="NCBI Taxonomy" id="237373"/>
    <lineage>
        <taxon>Bacteria</taxon>
        <taxon>Pseudomonadati</taxon>
        <taxon>Bacteroidota</taxon>
        <taxon>Flavobacteriia</taxon>
        <taxon>Flavobacteriales</taxon>
        <taxon>Flavobacteriaceae</taxon>
        <taxon>Arenibacter</taxon>
    </lineage>
</organism>
<evidence type="ECO:0000313" key="2">
    <source>
        <dbReference type="EMBL" id="SHE49940.1"/>
    </source>
</evidence>
<dbReference type="EMBL" id="FQUX01000001">
    <property type="protein sequence ID" value="SHE49940.1"/>
    <property type="molecule type" value="Genomic_DNA"/>
</dbReference>
<dbReference type="Pfam" id="PF20532">
    <property type="entry name" value="DUF6747"/>
    <property type="match status" value="1"/>
</dbReference>
<evidence type="ECO:0000313" key="3">
    <source>
        <dbReference type="Proteomes" id="UP000184406"/>
    </source>
</evidence>
<reference evidence="3" key="1">
    <citation type="submission" date="2016-11" db="EMBL/GenBank/DDBJ databases">
        <authorList>
            <person name="Varghese N."/>
            <person name="Submissions S."/>
        </authorList>
    </citation>
    <scope>NUCLEOTIDE SEQUENCE [LARGE SCALE GENOMIC DNA]</scope>
    <source>
        <strain evidence="3">DSM 17539</strain>
    </source>
</reference>
<accession>A0A1M4TZT8</accession>
<evidence type="ECO:0000256" key="1">
    <source>
        <dbReference type="SAM" id="Phobius"/>
    </source>
</evidence>
<keyword evidence="3" id="KW-1185">Reference proteome</keyword>
<dbReference type="RefSeq" id="WP_317043175.1">
    <property type="nucleotide sequence ID" value="NZ_FQUX01000001.1"/>
</dbReference>
<feature type="transmembrane region" description="Helical" evidence="1">
    <location>
        <begin position="32"/>
        <end position="55"/>
    </location>
</feature>
<keyword evidence="1" id="KW-0472">Membrane</keyword>
<dbReference type="Proteomes" id="UP000184406">
    <property type="component" value="Unassembled WGS sequence"/>
</dbReference>
<protein>
    <submittedName>
        <fullName evidence="2">Uncharacterized protein</fullName>
    </submittedName>
</protein>